<dbReference type="EMBL" id="CP009888">
    <property type="protein sequence ID" value="AIY63757.1"/>
    <property type="molecule type" value="Genomic_DNA"/>
</dbReference>
<dbReference type="PANTHER" id="PTHR42786:SF2">
    <property type="entry name" value="TRNA (CYTIDINE_URIDINE-2'-O-)-METHYLTRANSFERASE TRMJ"/>
    <property type="match status" value="1"/>
</dbReference>
<dbReference type="RefSeq" id="WP_038637203.1">
    <property type="nucleotide sequence ID" value="NZ_CP009888.1"/>
</dbReference>
<keyword evidence="4 5" id="KW-0949">S-adenosyl-L-methionine</keyword>
<keyword evidence="5" id="KW-0963">Cytoplasm</keyword>
<dbReference type="InterPro" id="IPR001537">
    <property type="entry name" value="SpoU_MeTrfase"/>
</dbReference>
<dbReference type="GO" id="GO:0002128">
    <property type="term" value="P:tRNA nucleoside ribose methylation"/>
    <property type="evidence" value="ECO:0007669"/>
    <property type="project" value="TreeGrafter"/>
</dbReference>
<name>A0A0A7ECJ6_9GAMM</name>
<evidence type="ECO:0000313" key="8">
    <source>
        <dbReference type="Proteomes" id="UP000030341"/>
    </source>
</evidence>
<comment type="subunit">
    <text evidence="5">Homodimer.</text>
</comment>
<dbReference type="AlphaFoldDB" id="A0A0A7ECJ6"/>
<evidence type="ECO:0000256" key="3">
    <source>
        <dbReference type="ARBA" id="ARBA00022679"/>
    </source>
</evidence>
<keyword evidence="8" id="KW-1185">Reference proteome</keyword>
<dbReference type="NCBIfam" id="NF011694">
    <property type="entry name" value="PRK15114.1"/>
    <property type="match status" value="1"/>
</dbReference>
<organism evidence="7 8">
    <name type="scientific">Pseudoalteromonas piratica</name>
    <dbReference type="NCBI Taxonomy" id="1348114"/>
    <lineage>
        <taxon>Bacteria</taxon>
        <taxon>Pseudomonadati</taxon>
        <taxon>Pseudomonadota</taxon>
        <taxon>Gammaproteobacteria</taxon>
        <taxon>Alteromonadales</taxon>
        <taxon>Pseudoalteromonadaceae</taxon>
        <taxon>Pseudoalteromonas</taxon>
    </lineage>
</organism>
<evidence type="ECO:0000256" key="4">
    <source>
        <dbReference type="ARBA" id="ARBA00022691"/>
    </source>
</evidence>
<keyword evidence="2 5" id="KW-0489">Methyltransferase</keyword>
<dbReference type="Pfam" id="PF00588">
    <property type="entry name" value="SpoU_methylase"/>
    <property type="match status" value="1"/>
</dbReference>
<dbReference type="STRING" id="1348114.OM33_00205"/>
<comment type="subcellular location">
    <subcellularLocation>
        <location evidence="5">Cytoplasm</location>
    </subcellularLocation>
</comment>
<dbReference type="HOGENOM" id="CLU_056931_0_1_6"/>
<reference evidence="7 8" key="1">
    <citation type="submission" date="2014-11" db="EMBL/GenBank/DDBJ databases">
        <title>Complete Genome Sequence of Pseudoalteromonas sp. Strain OCN003 Isolated from Kaneohe Bay, Oahu, Hawaii.</title>
        <authorList>
            <person name="Beurmann S."/>
            <person name="Videau P."/>
            <person name="Ushijima B."/>
            <person name="Smith A.M."/>
            <person name="Aeby G.S."/>
            <person name="Callahan S.M."/>
            <person name="Belcaid M."/>
        </authorList>
    </citation>
    <scope>NUCLEOTIDE SEQUENCE [LARGE SCALE GENOMIC DNA]</scope>
    <source>
        <strain evidence="7 8">OCN003</strain>
    </source>
</reference>
<evidence type="ECO:0000313" key="7">
    <source>
        <dbReference type="EMBL" id="AIY63757.1"/>
    </source>
</evidence>
<dbReference type="NCBIfam" id="TIGR00050">
    <property type="entry name" value="rRNA_methyl_1"/>
    <property type="match status" value="1"/>
</dbReference>
<evidence type="ECO:0000256" key="1">
    <source>
        <dbReference type="ARBA" id="ARBA00007228"/>
    </source>
</evidence>
<keyword evidence="3 7" id="KW-0808">Transferase</keyword>
<dbReference type="InterPro" id="IPR029028">
    <property type="entry name" value="Alpha/beta_knot_MTases"/>
</dbReference>
<dbReference type="OrthoDB" id="9806346at2"/>
<dbReference type="InterPro" id="IPR004384">
    <property type="entry name" value="RNA_MeTrfase_TrmJ/LasT"/>
</dbReference>
<dbReference type="FunFam" id="3.40.1280.10:FF:000006">
    <property type="entry name" value="Uncharacterized tRNA/rRNA methyltransferase HI_0380"/>
    <property type="match status" value="1"/>
</dbReference>
<dbReference type="PIRSF" id="PIRSF004808">
    <property type="entry name" value="LasT"/>
    <property type="match status" value="1"/>
</dbReference>
<dbReference type="GO" id="GO:0005829">
    <property type="term" value="C:cytosol"/>
    <property type="evidence" value="ECO:0007669"/>
    <property type="project" value="TreeGrafter"/>
</dbReference>
<evidence type="ECO:0000259" key="6">
    <source>
        <dbReference type="Pfam" id="PF00588"/>
    </source>
</evidence>
<comment type="catalytic activity">
    <reaction evidence="5">
        <text>cytidine(32) in tRNA + S-adenosyl-L-methionine = 2'-O-methylcytidine(32) in tRNA + S-adenosyl-L-homocysteine + H(+)</text>
        <dbReference type="Rhea" id="RHEA:42932"/>
        <dbReference type="Rhea" id="RHEA-COMP:10288"/>
        <dbReference type="Rhea" id="RHEA-COMP:10289"/>
        <dbReference type="ChEBI" id="CHEBI:15378"/>
        <dbReference type="ChEBI" id="CHEBI:57856"/>
        <dbReference type="ChEBI" id="CHEBI:59789"/>
        <dbReference type="ChEBI" id="CHEBI:74495"/>
        <dbReference type="ChEBI" id="CHEBI:82748"/>
        <dbReference type="EC" id="2.1.1.200"/>
    </reaction>
</comment>
<dbReference type="Gene3D" id="1.10.8.590">
    <property type="match status" value="1"/>
</dbReference>
<dbReference type="PANTHER" id="PTHR42786">
    <property type="entry name" value="TRNA/RRNA METHYLTRANSFERASE"/>
    <property type="match status" value="1"/>
</dbReference>
<gene>
    <name evidence="5" type="primary">trmJ</name>
    <name evidence="7" type="ORF">OM33_00205</name>
</gene>
<comment type="function">
    <text evidence="5">Catalyzes the formation of 2'O-methylated cytidine (Cm32) or 2'O-methylated uridine (Um32) at position 32 in tRNA.</text>
</comment>
<dbReference type="GO" id="GO:0003723">
    <property type="term" value="F:RNA binding"/>
    <property type="evidence" value="ECO:0007669"/>
    <property type="project" value="InterPro"/>
</dbReference>
<evidence type="ECO:0000256" key="2">
    <source>
        <dbReference type="ARBA" id="ARBA00022603"/>
    </source>
</evidence>
<comment type="catalytic activity">
    <reaction evidence="5">
        <text>uridine(32) in tRNA + S-adenosyl-L-methionine = 2'-O-methyluridine(32) in tRNA + S-adenosyl-L-homocysteine + H(+)</text>
        <dbReference type="Rhea" id="RHEA:42936"/>
        <dbReference type="Rhea" id="RHEA-COMP:10107"/>
        <dbReference type="Rhea" id="RHEA-COMP:10290"/>
        <dbReference type="ChEBI" id="CHEBI:15378"/>
        <dbReference type="ChEBI" id="CHEBI:57856"/>
        <dbReference type="ChEBI" id="CHEBI:59789"/>
        <dbReference type="ChEBI" id="CHEBI:65315"/>
        <dbReference type="ChEBI" id="CHEBI:74478"/>
        <dbReference type="EC" id="2.1.1.200"/>
    </reaction>
</comment>
<evidence type="ECO:0000256" key="5">
    <source>
        <dbReference type="RuleBase" id="RU362024"/>
    </source>
</evidence>
<proteinExistence type="inferred from homology"/>
<sequence>MTLDKIRIVLVNTSHTGNIGSVARAMKTMGFSKLYLVDPVNPVDSHASALAAGATDVLGNAVVVDTLQEAIADCNTVIGTSARSRTLSWPMVDPVECGEKLLAGTEQEGDVALVFGRENSGLTNEELQLCNYHVCIAANPEYSSLNLAMAVQTLCYETRMRYLAKVDQPVEQDDTVYPSSEQMELFYQHLESTLSETGFIIKQHPGQVMTKLRRLFNRARPEEQELNILRGILTSIDKSVVKKDNS</sequence>
<protein>
    <recommendedName>
        <fullName evidence="5">tRNA (cytidine/uridine-2'-O-)-methyltransferase TrmJ</fullName>
        <ecNumber evidence="5">2.1.1.200</ecNumber>
    </recommendedName>
    <alternativeName>
        <fullName evidence="5">tRNA (cytidine(32)/uridine(32)-2'-O)-methyltransferase</fullName>
    </alternativeName>
    <alternativeName>
        <fullName evidence="5">tRNA Cm32/Um32 methyltransferase</fullName>
    </alternativeName>
</protein>
<dbReference type="GO" id="GO:0160206">
    <property type="term" value="F:tRNA (cytidine(32)/uridine(32)-2'-O)-methyltransferase activity"/>
    <property type="evidence" value="ECO:0007669"/>
    <property type="project" value="UniProtKB-EC"/>
</dbReference>
<dbReference type="eggNOG" id="COG0565">
    <property type="taxonomic scope" value="Bacteria"/>
</dbReference>
<dbReference type="GO" id="GO:0106339">
    <property type="term" value="F:tRNA (cytidine(32)-2'-O)-methyltransferase activity"/>
    <property type="evidence" value="ECO:0007669"/>
    <property type="project" value="RHEA"/>
</dbReference>
<comment type="similarity">
    <text evidence="1">Belongs to the class IV-like SAM-binding methyltransferase superfamily. RNA methyltransferase TrmH family.</text>
</comment>
<dbReference type="Proteomes" id="UP000030341">
    <property type="component" value="Chromosome 1"/>
</dbReference>
<keyword evidence="5" id="KW-0819">tRNA processing</keyword>
<dbReference type="KEGG" id="pseo:OM33_00205"/>
<dbReference type="InterPro" id="IPR029026">
    <property type="entry name" value="tRNA_m1G_MTases_N"/>
</dbReference>
<dbReference type="SUPFAM" id="SSF75217">
    <property type="entry name" value="alpha/beta knot"/>
    <property type="match status" value="1"/>
</dbReference>
<dbReference type="EC" id="2.1.1.200" evidence="5"/>
<dbReference type="CDD" id="cd18093">
    <property type="entry name" value="SpoU-like_TrmJ"/>
    <property type="match status" value="1"/>
</dbReference>
<accession>A0A0A7ECJ6</accession>
<dbReference type="Gene3D" id="3.40.1280.10">
    <property type="match status" value="1"/>
</dbReference>
<feature type="domain" description="tRNA/rRNA methyltransferase SpoU type" evidence="6">
    <location>
        <begin position="6"/>
        <end position="156"/>
    </location>
</feature>